<dbReference type="CDD" id="cd07989">
    <property type="entry name" value="LPLAT_AGPAT-like"/>
    <property type="match status" value="1"/>
</dbReference>
<dbReference type="GO" id="GO:0003841">
    <property type="term" value="F:1-acylglycerol-3-phosphate O-acyltransferase activity"/>
    <property type="evidence" value="ECO:0007669"/>
    <property type="project" value="TreeGrafter"/>
</dbReference>
<dbReference type="GO" id="GO:0006654">
    <property type="term" value="P:phosphatidic acid biosynthetic process"/>
    <property type="evidence" value="ECO:0007669"/>
    <property type="project" value="TreeGrafter"/>
</dbReference>
<evidence type="ECO:0000256" key="1">
    <source>
        <dbReference type="ARBA" id="ARBA00022679"/>
    </source>
</evidence>
<dbReference type="PANTHER" id="PTHR10434:SF11">
    <property type="entry name" value="1-ACYL-SN-GLYCEROL-3-PHOSPHATE ACYLTRANSFERASE"/>
    <property type="match status" value="1"/>
</dbReference>
<accession>A0A926VBK1</accession>
<evidence type="ECO:0000256" key="2">
    <source>
        <dbReference type="ARBA" id="ARBA00023315"/>
    </source>
</evidence>
<organism evidence="4 5">
    <name type="scientific">Aerosakkonema funiforme FACHB-1375</name>
    <dbReference type="NCBI Taxonomy" id="2949571"/>
    <lineage>
        <taxon>Bacteria</taxon>
        <taxon>Bacillati</taxon>
        <taxon>Cyanobacteriota</taxon>
        <taxon>Cyanophyceae</taxon>
        <taxon>Oscillatoriophycideae</taxon>
        <taxon>Aerosakkonematales</taxon>
        <taxon>Aerosakkonemataceae</taxon>
        <taxon>Aerosakkonema</taxon>
    </lineage>
</organism>
<evidence type="ECO:0000313" key="4">
    <source>
        <dbReference type="EMBL" id="MBD2180859.1"/>
    </source>
</evidence>
<dbReference type="InterPro" id="IPR002123">
    <property type="entry name" value="Plipid/glycerol_acylTrfase"/>
</dbReference>
<dbReference type="Pfam" id="PF01553">
    <property type="entry name" value="Acyltransferase"/>
    <property type="match status" value="1"/>
</dbReference>
<protein>
    <submittedName>
        <fullName evidence="4">1-acyl-sn-glycerol-3-phosphate acyltransferase</fullName>
    </submittedName>
</protein>
<feature type="domain" description="Phospholipid/glycerol acyltransferase" evidence="3">
    <location>
        <begin position="64"/>
        <end position="187"/>
    </location>
</feature>
<dbReference type="SUPFAM" id="SSF69593">
    <property type="entry name" value="Glycerol-3-phosphate (1)-acyltransferase"/>
    <property type="match status" value="1"/>
</dbReference>
<proteinExistence type="predicted"/>
<dbReference type="SMART" id="SM00563">
    <property type="entry name" value="PlsC"/>
    <property type="match status" value="1"/>
</dbReference>
<name>A0A926VBK1_9CYAN</name>
<evidence type="ECO:0000313" key="5">
    <source>
        <dbReference type="Proteomes" id="UP000641646"/>
    </source>
</evidence>
<keyword evidence="2 4" id="KW-0012">Acyltransferase</keyword>
<reference evidence="4" key="2">
    <citation type="submission" date="2020-08" db="EMBL/GenBank/DDBJ databases">
        <authorList>
            <person name="Chen M."/>
            <person name="Teng W."/>
            <person name="Zhao L."/>
            <person name="Hu C."/>
            <person name="Zhou Y."/>
            <person name="Han B."/>
            <person name="Song L."/>
            <person name="Shu W."/>
        </authorList>
    </citation>
    <scope>NUCLEOTIDE SEQUENCE</scope>
    <source>
        <strain evidence="4">FACHB-1375</strain>
    </source>
</reference>
<dbReference type="AlphaFoldDB" id="A0A926VBK1"/>
<dbReference type="EMBL" id="JACJPW010000013">
    <property type="protein sequence ID" value="MBD2180859.1"/>
    <property type="molecule type" value="Genomic_DNA"/>
</dbReference>
<keyword evidence="5" id="KW-1185">Reference proteome</keyword>
<evidence type="ECO:0000259" key="3">
    <source>
        <dbReference type="SMART" id="SM00563"/>
    </source>
</evidence>
<sequence length="236" mass="25915">MIPLHSSPKTLASITPKTVTAVTSSVAPWFSQLAYPLGRHIILPIYFGKISVAGRENLPTEGPVILAPTHRSRWDAFMVPYAAGRDITGRDLRFMVSANEMTGLQGWFVRRFGGFPVDTEHPTISSLRHAVELLQQGESLVLFPEGNIFRHNQISPLKPGLARIALQAESSQPGLGIKIVPISIKYSQPIPYRGCNVEINIGSPLSVAEYRTETVKKGAQRLTANLDAALREIHES</sequence>
<gene>
    <name evidence="4" type="ORF">H6G03_07040</name>
</gene>
<reference evidence="4" key="1">
    <citation type="journal article" date="2015" name="ISME J.">
        <title>Draft Genome Sequence of Streptomyces incarnatus NRRL8089, which Produces the Nucleoside Antibiotic Sinefungin.</title>
        <authorList>
            <person name="Oshima K."/>
            <person name="Hattori M."/>
            <person name="Shimizu H."/>
            <person name="Fukuda K."/>
            <person name="Nemoto M."/>
            <person name="Inagaki K."/>
            <person name="Tamura T."/>
        </authorList>
    </citation>
    <scope>NUCLEOTIDE SEQUENCE</scope>
    <source>
        <strain evidence="4">FACHB-1375</strain>
    </source>
</reference>
<dbReference type="RefSeq" id="WP_190463631.1">
    <property type="nucleotide sequence ID" value="NZ_JACJPW010000013.1"/>
</dbReference>
<comment type="caution">
    <text evidence="4">The sequence shown here is derived from an EMBL/GenBank/DDBJ whole genome shotgun (WGS) entry which is preliminary data.</text>
</comment>
<dbReference type="PANTHER" id="PTHR10434">
    <property type="entry name" value="1-ACYL-SN-GLYCEROL-3-PHOSPHATE ACYLTRANSFERASE"/>
    <property type="match status" value="1"/>
</dbReference>
<dbReference type="Proteomes" id="UP000641646">
    <property type="component" value="Unassembled WGS sequence"/>
</dbReference>
<keyword evidence="1" id="KW-0808">Transferase</keyword>